<evidence type="ECO:0000256" key="1">
    <source>
        <dbReference type="SAM" id="SignalP"/>
    </source>
</evidence>
<keyword evidence="3" id="KW-1185">Reference proteome</keyword>
<name>A0A6M4IRQ8_9BACT</name>
<evidence type="ECO:0000313" key="2">
    <source>
        <dbReference type="EMBL" id="QJR37594.1"/>
    </source>
</evidence>
<protein>
    <submittedName>
        <fullName evidence="2">Uncharacterized protein</fullName>
    </submittedName>
</protein>
<organism evidence="2 3">
    <name type="scientific">Gemmatimonas groenlandica</name>
    <dbReference type="NCBI Taxonomy" id="2732249"/>
    <lineage>
        <taxon>Bacteria</taxon>
        <taxon>Pseudomonadati</taxon>
        <taxon>Gemmatimonadota</taxon>
        <taxon>Gemmatimonadia</taxon>
        <taxon>Gemmatimonadales</taxon>
        <taxon>Gemmatimonadaceae</taxon>
        <taxon>Gemmatimonas</taxon>
    </lineage>
</organism>
<dbReference type="PROSITE" id="PS51257">
    <property type="entry name" value="PROKAR_LIPOPROTEIN"/>
    <property type="match status" value="1"/>
</dbReference>
<feature type="chain" id="PRO_5026676134" evidence="1">
    <location>
        <begin position="22"/>
        <end position="163"/>
    </location>
</feature>
<proteinExistence type="predicted"/>
<dbReference type="KEGG" id="ggr:HKW67_19770"/>
<gene>
    <name evidence="2" type="ORF">HKW67_19770</name>
</gene>
<reference evidence="2 3" key="1">
    <citation type="submission" date="2020-05" db="EMBL/GenBank/DDBJ databases">
        <title>Complete genome sequence of Gemmatimonas greenlandica TET16.</title>
        <authorList>
            <person name="Zeng Y."/>
        </authorList>
    </citation>
    <scope>NUCLEOTIDE SEQUENCE [LARGE SCALE GENOMIC DNA]</scope>
    <source>
        <strain evidence="2 3">TET16</strain>
    </source>
</reference>
<keyword evidence="1" id="KW-0732">Signal</keyword>
<sequence length="163" mass="17456">MSESLKLVRRVSAFCVGVALAACGADDEALISVSYRSDAIVPRTQTTVILSDGTRRYVITGAELRPADGIAIMRPTAMSGEAKANVSMSDAQGVIATGQLELPLMSDWVWGVEIHVDSVNPSRLCFGCVGSRSFPLRPGVGRTVRDSLWLTWGGNSIRNPVVY</sequence>
<dbReference type="RefSeq" id="WP_171227029.1">
    <property type="nucleotide sequence ID" value="NZ_CP053085.1"/>
</dbReference>
<dbReference type="AlphaFoldDB" id="A0A6M4IRQ8"/>
<accession>A0A6M4IRQ8</accession>
<dbReference type="Proteomes" id="UP000500938">
    <property type="component" value="Chromosome"/>
</dbReference>
<feature type="signal peptide" evidence="1">
    <location>
        <begin position="1"/>
        <end position="21"/>
    </location>
</feature>
<dbReference type="EMBL" id="CP053085">
    <property type="protein sequence ID" value="QJR37594.1"/>
    <property type="molecule type" value="Genomic_DNA"/>
</dbReference>
<evidence type="ECO:0000313" key="3">
    <source>
        <dbReference type="Proteomes" id="UP000500938"/>
    </source>
</evidence>